<name>A0AAV4UXN2_CAEEX</name>
<feature type="compositionally biased region" description="Polar residues" evidence="1">
    <location>
        <begin position="536"/>
        <end position="553"/>
    </location>
</feature>
<feature type="compositionally biased region" description="Basic and acidic residues" evidence="1">
    <location>
        <begin position="165"/>
        <end position="196"/>
    </location>
</feature>
<evidence type="ECO:0000256" key="1">
    <source>
        <dbReference type="SAM" id="MobiDB-lite"/>
    </source>
</evidence>
<feature type="compositionally biased region" description="Basic and acidic residues" evidence="1">
    <location>
        <begin position="240"/>
        <end position="254"/>
    </location>
</feature>
<feature type="compositionally biased region" description="Basic and acidic residues" evidence="1">
    <location>
        <begin position="578"/>
        <end position="592"/>
    </location>
</feature>
<comment type="caution">
    <text evidence="2">The sequence shown here is derived from an EMBL/GenBank/DDBJ whole genome shotgun (WGS) entry which is preliminary data.</text>
</comment>
<feature type="compositionally biased region" description="Polar residues" evidence="1">
    <location>
        <begin position="365"/>
        <end position="376"/>
    </location>
</feature>
<dbReference type="AlphaFoldDB" id="A0AAV4UXN2"/>
<feature type="compositionally biased region" description="Polar residues" evidence="1">
    <location>
        <begin position="304"/>
        <end position="339"/>
    </location>
</feature>
<organism evidence="2 3">
    <name type="scientific">Caerostris extrusa</name>
    <name type="common">Bark spider</name>
    <name type="synonym">Caerostris bankana</name>
    <dbReference type="NCBI Taxonomy" id="172846"/>
    <lineage>
        <taxon>Eukaryota</taxon>
        <taxon>Metazoa</taxon>
        <taxon>Ecdysozoa</taxon>
        <taxon>Arthropoda</taxon>
        <taxon>Chelicerata</taxon>
        <taxon>Arachnida</taxon>
        <taxon>Araneae</taxon>
        <taxon>Araneomorphae</taxon>
        <taxon>Entelegynae</taxon>
        <taxon>Araneoidea</taxon>
        <taxon>Araneidae</taxon>
        <taxon>Caerostris</taxon>
    </lineage>
</organism>
<feature type="compositionally biased region" description="Polar residues" evidence="1">
    <location>
        <begin position="346"/>
        <end position="356"/>
    </location>
</feature>
<gene>
    <name evidence="2" type="primary">AVEN_185953_1</name>
    <name evidence="2" type="ORF">CEXT_678561</name>
</gene>
<evidence type="ECO:0000313" key="3">
    <source>
        <dbReference type="Proteomes" id="UP001054945"/>
    </source>
</evidence>
<feature type="region of interest" description="Disordered" evidence="1">
    <location>
        <begin position="493"/>
        <end position="592"/>
    </location>
</feature>
<reference evidence="2 3" key="1">
    <citation type="submission" date="2021-06" db="EMBL/GenBank/DDBJ databases">
        <title>Caerostris extrusa draft genome.</title>
        <authorList>
            <person name="Kono N."/>
            <person name="Arakawa K."/>
        </authorList>
    </citation>
    <scope>NUCLEOTIDE SEQUENCE [LARGE SCALE GENOMIC DNA]</scope>
</reference>
<evidence type="ECO:0000313" key="2">
    <source>
        <dbReference type="EMBL" id="GIY62465.1"/>
    </source>
</evidence>
<feature type="compositionally biased region" description="Polar residues" evidence="1">
    <location>
        <begin position="198"/>
        <end position="211"/>
    </location>
</feature>
<protein>
    <submittedName>
        <fullName evidence="2">Uncharacterized protein</fullName>
    </submittedName>
</protein>
<sequence length="592" mass="68686">MDQQYWLTLVKNWLEASPKPRNGPDFGQDWSGDKKKSQTTCWDKNTNKAKWMETDSSGNEDWSLDLKDQKRRNRVNNQNNRDLQMQYFNEQKLPNLDDGSYNQGINKNPRFSLENNNRDWRNNIKQDSWNSKSQTDEFHKKVTSNARIKPNRNSNWQQDVWSSQSDRKEWHINLGRMDEKGTNQGKEQRNNFDGGRRNWSSKGNDKSNISPQKWPKTSRDENNAFISQSGTHYWSSDVSEIRSGDWSDNQEKKINAKKKTKRHQDEWFMSSEENKRFSQPQGNKPVWSDDEFDRDIMPARNLKGTDNSRSTKTGFSDDLPNQNTWSSGNPNKPWSSTNQQKDENWDSNQKDSSSGFVPQPKEDSWASSDRNFQSDVARSDNSDWSSKTRDSRKDWPSFKGRSRDDRVSVENTDRSSPRQNPGAWSSDNRSSKTFPPLGNGNIWSMDEQKEIGIRELMKIKMTGPLTNEWIIISGLQMTNKFRLICQISKVTGLQGRRSNGNKQRVQLDDSLKKTKNTPGKNIKGVDNTRPAPSGRNKWTQATQKDISDWPSNDKQPRKKDWSSKNQDSSPSWSSDMARGPDVKASESRKIQR</sequence>
<feature type="compositionally biased region" description="Polar residues" evidence="1">
    <location>
        <begin position="417"/>
        <end position="433"/>
    </location>
</feature>
<feature type="region of interest" description="Disordered" evidence="1">
    <location>
        <begin position="16"/>
        <end position="81"/>
    </location>
</feature>
<feature type="compositionally biased region" description="Basic and acidic residues" evidence="1">
    <location>
        <begin position="377"/>
        <end position="416"/>
    </location>
</feature>
<feature type="compositionally biased region" description="Polar residues" evidence="1">
    <location>
        <begin position="143"/>
        <end position="164"/>
    </location>
</feature>
<feature type="region of interest" description="Disordered" evidence="1">
    <location>
        <begin position="240"/>
        <end position="443"/>
    </location>
</feature>
<feature type="compositionally biased region" description="Polar residues" evidence="1">
    <location>
        <begin position="563"/>
        <end position="574"/>
    </location>
</feature>
<feature type="region of interest" description="Disordered" evidence="1">
    <location>
        <begin position="122"/>
        <end position="220"/>
    </location>
</feature>
<proteinExistence type="predicted"/>
<dbReference type="Proteomes" id="UP001054945">
    <property type="component" value="Unassembled WGS sequence"/>
</dbReference>
<accession>A0AAV4UXN2</accession>
<keyword evidence="3" id="KW-1185">Reference proteome</keyword>
<dbReference type="EMBL" id="BPLR01013621">
    <property type="protein sequence ID" value="GIY62465.1"/>
    <property type="molecule type" value="Genomic_DNA"/>
</dbReference>
<feature type="compositionally biased region" description="Polar residues" evidence="1">
    <location>
        <begin position="493"/>
        <end position="504"/>
    </location>
</feature>